<evidence type="ECO:0000313" key="4">
    <source>
        <dbReference type="Proteomes" id="UP000297918"/>
    </source>
</evidence>
<evidence type="ECO:0008006" key="5">
    <source>
        <dbReference type="Google" id="ProtNLM"/>
    </source>
</evidence>
<dbReference type="Gene3D" id="1.10.30.50">
    <property type="match status" value="1"/>
</dbReference>
<dbReference type="EMBL" id="RQFM01000022">
    <property type="protein sequence ID" value="TGK84842.1"/>
    <property type="molecule type" value="Genomic_DNA"/>
</dbReference>
<dbReference type="OrthoDB" id="9816185at2"/>
<evidence type="ECO:0000313" key="3">
    <source>
        <dbReference type="Proteomes" id="UP000297394"/>
    </source>
</evidence>
<evidence type="ECO:0000313" key="1">
    <source>
        <dbReference type="EMBL" id="TGK84842.1"/>
    </source>
</evidence>
<organism evidence="1 3">
    <name type="scientific">Leptospira bourretii</name>
    <dbReference type="NCBI Taxonomy" id="2484962"/>
    <lineage>
        <taxon>Bacteria</taxon>
        <taxon>Pseudomonadati</taxon>
        <taxon>Spirochaetota</taxon>
        <taxon>Spirochaetia</taxon>
        <taxon>Leptospirales</taxon>
        <taxon>Leptospiraceae</taxon>
        <taxon>Leptospira</taxon>
    </lineage>
</organism>
<gene>
    <name evidence="1" type="ORF">EHQ23_09095</name>
    <name evidence="2" type="ORF">EHQ26_10695</name>
</gene>
<accession>A0A4V3JL72</accession>
<dbReference type="Proteomes" id="UP000297918">
    <property type="component" value="Unassembled WGS sequence"/>
</dbReference>
<dbReference type="EMBL" id="RQFL01000024">
    <property type="protein sequence ID" value="TGK90609.1"/>
    <property type="molecule type" value="Genomic_DNA"/>
</dbReference>
<proteinExistence type="predicted"/>
<comment type="caution">
    <text evidence="1">The sequence shown here is derived from an EMBL/GenBank/DDBJ whole genome shotgun (WGS) entry which is preliminary data.</text>
</comment>
<dbReference type="RefSeq" id="WP_135749993.1">
    <property type="nucleotide sequence ID" value="NZ_RQFL01000024.1"/>
</dbReference>
<sequence>MILTIVNLFQVAENDFDSKKNTNDLYQIQKNPTNLPITANTLQNFYTSKMVNKKNPGRIHYDAIFSSAPRGICPLCAQRIVTTLDHYLPKSVYPTLSVSPLNLIPSCTDCNKRKLVNTPNNSNEETLHPYYDDVENDKWLKVRIVTFNPMVLSYFVDAPTSWSQNLQERVKHHFNSFGLDNLYSTHAIEDFENHKKLLEKVFQNGGSHILKDHLKDMYLSRLEYHVNSWQTALYEEFFNNQDFCNGKFI</sequence>
<evidence type="ECO:0000313" key="2">
    <source>
        <dbReference type="EMBL" id="TGK90609.1"/>
    </source>
</evidence>
<protein>
    <recommendedName>
        <fullName evidence="5">HNH endonuclease</fullName>
    </recommendedName>
</protein>
<reference evidence="1 3" key="2">
    <citation type="journal article" date="2019" name="PLoS Negl. Trop. Dis.">
        <title>Revisiting the worldwide diversity of Leptospira species in the environment.</title>
        <authorList>
            <person name="Vincent A.T."/>
            <person name="Schiettekatte O."/>
            <person name="Bourhy P."/>
            <person name="Veyrier F.J."/>
            <person name="Picardeau M."/>
        </authorList>
    </citation>
    <scope>NUCLEOTIDE SEQUENCE [LARGE SCALE GENOMIC DNA]</scope>
    <source>
        <strain evidence="1 3">201800280</strain>
        <strain evidence="2">201800281</strain>
    </source>
</reference>
<dbReference type="AlphaFoldDB" id="A0A4V3JL72"/>
<name>A0A4V3JL72_9LEPT</name>
<keyword evidence="4" id="KW-1185">Reference proteome</keyword>
<reference evidence="2" key="1">
    <citation type="submission" date="2018-10" db="EMBL/GenBank/DDBJ databases">
        <authorList>
            <person name="Vincent A.T."/>
            <person name="Schiettekatte O."/>
            <person name="Bourhy P."/>
            <person name="Veyrier F.J."/>
            <person name="Picardeau M."/>
        </authorList>
    </citation>
    <scope>NUCLEOTIDE SEQUENCE</scope>
    <source>
        <strain evidence="2">201800281</strain>
    </source>
</reference>
<dbReference type="Proteomes" id="UP000297394">
    <property type="component" value="Unassembled WGS sequence"/>
</dbReference>